<name>A0A0S2KCF8_9GAMM</name>
<evidence type="ECO:0000313" key="3">
    <source>
        <dbReference type="Proteomes" id="UP000065641"/>
    </source>
</evidence>
<dbReference type="STRING" id="1249552.PS2015_1344"/>
<accession>A0A0S2KCF8</accession>
<sequence precursor="true">MRLYSKGLILFSLSASISLPLFNNADAATPQVRGQWMGAMGESGLRRFYSAGGDFGEVVNRLVSYQTANRIWNAQQSSANPPAPTDMESRTDSWAIQNDSLIPVATDHERPVYARVMVRLAGREEQGLMESTSDRLDLGVLYAPTQTSYIGIGVAIDESASDVLYANGRARGQSFGPRFDAGIVLGPVWSAAIRYDYLMYNGNSTVNVRTATGPLTISRDSAYDRQYLQAGVLARFNESRLEWLPSRSTLNFDVALQMVRNHHEPKTDSLGRVTSEPFGYDEHLAVLRSTVGLTRPLDETGNWSVTGRVGLDYEVDTNMNFPIDDRTGMVYSAALVYQLARGKRVQILLDRYQHADDYRSRNSVTLIGVIDF</sequence>
<keyword evidence="3" id="KW-1185">Reference proteome</keyword>
<proteinExistence type="predicted"/>
<reference evidence="2 3" key="1">
    <citation type="submission" date="2015-11" db="EMBL/GenBank/DDBJ databases">
        <authorList>
            <person name="Zhang Y."/>
            <person name="Guo Z."/>
        </authorList>
    </citation>
    <scope>NUCLEOTIDE SEQUENCE [LARGE SCALE GENOMIC DNA]</scope>
    <source>
        <strain evidence="2 3">KCTC 32221</strain>
    </source>
</reference>
<dbReference type="AlphaFoldDB" id="A0A0S2KCF8"/>
<evidence type="ECO:0000256" key="1">
    <source>
        <dbReference type="SAM" id="SignalP"/>
    </source>
</evidence>
<evidence type="ECO:0008006" key="4">
    <source>
        <dbReference type="Google" id="ProtNLM"/>
    </source>
</evidence>
<organism evidence="2 3">
    <name type="scientific">Pseudohongiella spirulinae</name>
    <dbReference type="NCBI Taxonomy" id="1249552"/>
    <lineage>
        <taxon>Bacteria</taxon>
        <taxon>Pseudomonadati</taxon>
        <taxon>Pseudomonadota</taxon>
        <taxon>Gammaproteobacteria</taxon>
        <taxon>Pseudomonadales</taxon>
        <taxon>Pseudohongiellaceae</taxon>
        <taxon>Pseudohongiella</taxon>
    </lineage>
</organism>
<keyword evidence="1" id="KW-0732">Signal</keyword>
<dbReference type="KEGG" id="pspi:PS2015_1344"/>
<gene>
    <name evidence="2" type="ORF">PS2015_1344</name>
</gene>
<feature type="chain" id="PRO_5006601491" description="Autotransporter domain-containing protein" evidence="1">
    <location>
        <begin position="28"/>
        <end position="372"/>
    </location>
</feature>
<evidence type="ECO:0000313" key="2">
    <source>
        <dbReference type="EMBL" id="ALO46001.1"/>
    </source>
</evidence>
<feature type="signal peptide" evidence="1">
    <location>
        <begin position="1"/>
        <end position="27"/>
    </location>
</feature>
<dbReference type="EMBL" id="CP013189">
    <property type="protein sequence ID" value="ALO46001.1"/>
    <property type="molecule type" value="Genomic_DNA"/>
</dbReference>
<protein>
    <recommendedName>
        <fullName evidence="4">Autotransporter domain-containing protein</fullName>
    </recommendedName>
</protein>
<dbReference type="Proteomes" id="UP000065641">
    <property type="component" value="Chromosome"/>
</dbReference>